<protein>
    <submittedName>
        <fullName evidence="1">Uncharacterized protein</fullName>
    </submittedName>
</protein>
<accession>A0A0A9FFJ3</accession>
<dbReference type="EMBL" id="GBRH01187902">
    <property type="protein sequence ID" value="JAE09994.1"/>
    <property type="molecule type" value="Transcribed_RNA"/>
</dbReference>
<organism evidence="1">
    <name type="scientific">Arundo donax</name>
    <name type="common">Giant reed</name>
    <name type="synonym">Donax arundinaceus</name>
    <dbReference type="NCBI Taxonomy" id="35708"/>
    <lineage>
        <taxon>Eukaryota</taxon>
        <taxon>Viridiplantae</taxon>
        <taxon>Streptophyta</taxon>
        <taxon>Embryophyta</taxon>
        <taxon>Tracheophyta</taxon>
        <taxon>Spermatophyta</taxon>
        <taxon>Magnoliopsida</taxon>
        <taxon>Liliopsida</taxon>
        <taxon>Poales</taxon>
        <taxon>Poaceae</taxon>
        <taxon>PACMAD clade</taxon>
        <taxon>Arundinoideae</taxon>
        <taxon>Arundineae</taxon>
        <taxon>Arundo</taxon>
    </lineage>
</organism>
<proteinExistence type="predicted"/>
<reference evidence="1" key="1">
    <citation type="submission" date="2014-09" db="EMBL/GenBank/DDBJ databases">
        <authorList>
            <person name="Magalhaes I.L.F."/>
            <person name="Oliveira U."/>
            <person name="Santos F.R."/>
            <person name="Vidigal T.H.D.A."/>
            <person name="Brescovit A.D."/>
            <person name="Santos A.J."/>
        </authorList>
    </citation>
    <scope>NUCLEOTIDE SEQUENCE</scope>
    <source>
        <tissue evidence="1">Shoot tissue taken approximately 20 cm above the soil surface</tissue>
    </source>
</reference>
<dbReference type="AlphaFoldDB" id="A0A0A9FFJ3"/>
<evidence type="ECO:0000313" key="1">
    <source>
        <dbReference type="EMBL" id="JAE09994.1"/>
    </source>
</evidence>
<name>A0A0A9FFJ3_ARUDO</name>
<reference evidence="1" key="2">
    <citation type="journal article" date="2015" name="Data Brief">
        <title>Shoot transcriptome of the giant reed, Arundo donax.</title>
        <authorList>
            <person name="Barrero R.A."/>
            <person name="Guerrero F.D."/>
            <person name="Moolhuijzen P."/>
            <person name="Goolsby J.A."/>
            <person name="Tidwell J."/>
            <person name="Bellgard S.E."/>
            <person name="Bellgard M.I."/>
        </authorList>
    </citation>
    <scope>NUCLEOTIDE SEQUENCE</scope>
    <source>
        <tissue evidence="1">Shoot tissue taken approximately 20 cm above the soil surface</tissue>
    </source>
</reference>
<sequence>MLLSWKPRSNPFMQILSVLTSLLYHPWPQHETVSLSNKEKNRINL</sequence>